<dbReference type="PANTHER" id="PTHR15116:SF16">
    <property type="entry name" value="DEFECTIVE PROVENTRICULUS, ISOFORM A"/>
    <property type="match status" value="1"/>
</dbReference>
<dbReference type="Gene3D" id="1.10.260.70">
    <property type="entry name" value="SATB, CULT domain"/>
    <property type="match status" value="1"/>
</dbReference>
<dbReference type="AlphaFoldDB" id="A0A9W9ZD49"/>
<dbReference type="PROSITE" id="PS51983">
    <property type="entry name" value="CUTL"/>
    <property type="match status" value="1"/>
</dbReference>
<dbReference type="PANTHER" id="PTHR15116">
    <property type="entry name" value="DNA-BINDING PROTEIN SATB FAMILY MEMBER"/>
    <property type="match status" value="1"/>
</dbReference>
<dbReference type="OrthoDB" id="10052721at2759"/>
<dbReference type="InterPro" id="IPR038216">
    <property type="entry name" value="SATB_CUTL_sf"/>
</dbReference>
<name>A0A9W9ZD49_9CNID</name>
<feature type="domain" description="CUTL" evidence="1">
    <location>
        <begin position="64"/>
        <end position="138"/>
    </location>
</feature>
<accession>A0A9W9ZD49</accession>
<protein>
    <submittedName>
        <fullName evidence="2">DNA-binding protein satb2</fullName>
    </submittedName>
</protein>
<dbReference type="GO" id="GO:0006338">
    <property type="term" value="P:chromatin remodeling"/>
    <property type="evidence" value="ECO:0007669"/>
    <property type="project" value="InterPro"/>
</dbReference>
<keyword evidence="2" id="KW-0238">DNA-binding</keyword>
<dbReference type="InterPro" id="IPR032355">
    <property type="entry name" value="CUTL"/>
</dbReference>
<evidence type="ECO:0000313" key="3">
    <source>
        <dbReference type="Proteomes" id="UP001163046"/>
    </source>
</evidence>
<dbReference type="Proteomes" id="UP001163046">
    <property type="component" value="Unassembled WGS sequence"/>
</dbReference>
<evidence type="ECO:0000259" key="1">
    <source>
        <dbReference type="PROSITE" id="PS51983"/>
    </source>
</evidence>
<reference evidence="2" key="1">
    <citation type="submission" date="2023-01" db="EMBL/GenBank/DDBJ databases">
        <title>Genome assembly of the deep-sea coral Lophelia pertusa.</title>
        <authorList>
            <person name="Herrera S."/>
            <person name="Cordes E."/>
        </authorList>
    </citation>
    <scope>NUCLEOTIDE SEQUENCE</scope>
    <source>
        <strain evidence="2">USNM1676648</strain>
        <tissue evidence="2">Polyp</tissue>
    </source>
</reference>
<dbReference type="Pfam" id="PF16557">
    <property type="entry name" value="CUTL"/>
    <property type="match status" value="1"/>
</dbReference>
<evidence type="ECO:0000313" key="2">
    <source>
        <dbReference type="EMBL" id="KAJ7378488.1"/>
    </source>
</evidence>
<organism evidence="2 3">
    <name type="scientific">Desmophyllum pertusum</name>
    <dbReference type="NCBI Taxonomy" id="174260"/>
    <lineage>
        <taxon>Eukaryota</taxon>
        <taxon>Metazoa</taxon>
        <taxon>Cnidaria</taxon>
        <taxon>Anthozoa</taxon>
        <taxon>Hexacorallia</taxon>
        <taxon>Scleractinia</taxon>
        <taxon>Caryophylliina</taxon>
        <taxon>Caryophylliidae</taxon>
        <taxon>Desmophyllum</taxon>
    </lineage>
</organism>
<dbReference type="GO" id="GO:0000978">
    <property type="term" value="F:RNA polymerase II cis-regulatory region sequence-specific DNA binding"/>
    <property type="evidence" value="ECO:0007669"/>
    <property type="project" value="TreeGrafter"/>
</dbReference>
<comment type="caution">
    <text evidence="2">The sequence shown here is derived from an EMBL/GenBank/DDBJ whole genome shotgun (WGS) entry which is preliminary data.</text>
</comment>
<proteinExistence type="predicted"/>
<sequence>MFQKQEIDGKVIMKADNAKVFIQVRDHWKPHPLADFTSGGDLEVTLHETFGEILFAKDAAISIHVHLCYDKDWDDQKVKTAIKKLLEYYSQTHLERMLCPFSQGMLSQISRDQYPCRLSSEKIKLFTAWYEHSQLSREQEDDGSVSPGRKCSSRCVGRKSSSMLRLKFHCSESGTRRILSQM</sequence>
<dbReference type="InterPro" id="IPR039673">
    <property type="entry name" value="SATB1/SATB2"/>
</dbReference>
<gene>
    <name evidence="2" type="primary">SATB2</name>
    <name evidence="2" type="ORF">OS493_023023</name>
</gene>
<dbReference type="GO" id="GO:0000981">
    <property type="term" value="F:DNA-binding transcription factor activity, RNA polymerase II-specific"/>
    <property type="evidence" value="ECO:0007669"/>
    <property type="project" value="TreeGrafter"/>
</dbReference>
<dbReference type="EMBL" id="MU826366">
    <property type="protein sequence ID" value="KAJ7378488.1"/>
    <property type="molecule type" value="Genomic_DNA"/>
</dbReference>
<keyword evidence="3" id="KW-1185">Reference proteome</keyword>